<sequence>MNISRKVISTTEQVQKDLFVICARFYVAKYCIVPAINHSLANKRVYDQPDEGVGGCGCDMSPRWDERLGVVIDLLLPVDHQLDNLVVPKTV</sequence>
<organism evidence="1 2">
    <name type="scientific">Pararge aegeria aegeria</name>
    <dbReference type="NCBI Taxonomy" id="348720"/>
    <lineage>
        <taxon>Eukaryota</taxon>
        <taxon>Metazoa</taxon>
        <taxon>Ecdysozoa</taxon>
        <taxon>Arthropoda</taxon>
        <taxon>Hexapoda</taxon>
        <taxon>Insecta</taxon>
        <taxon>Pterygota</taxon>
        <taxon>Neoptera</taxon>
        <taxon>Endopterygota</taxon>
        <taxon>Lepidoptera</taxon>
        <taxon>Glossata</taxon>
        <taxon>Ditrysia</taxon>
        <taxon>Papilionoidea</taxon>
        <taxon>Nymphalidae</taxon>
        <taxon>Satyrinae</taxon>
        <taxon>Satyrini</taxon>
        <taxon>Parargina</taxon>
        <taxon>Pararge</taxon>
    </lineage>
</organism>
<gene>
    <name evidence="1" type="primary">jg5600</name>
    <name evidence="1" type="ORF">PAEG_LOCUS1609</name>
</gene>
<accession>A0A8S4QJK5</accession>
<dbReference type="AlphaFoldDB" id="A0A8S4QJK5"/>
<protein>
    <submittedName>
        <fullName evidence="1">Jg5600 protein</fullName>
    </submittedName>
</protein>
<keyword evidence="2" id="KW-1185">Reference proteome</keyword>
<comment type="caution">
    <text evidence="1">The sequence shown here is derived from an EMBL/GenBank/DDBJ whole genome shotgun (WGS) entry which is preliminary data.</text>
</comment>
<dbReference type="EMBL" id="CAKXAJ010005716">
    <property type="protein sequence ID" value="CAH2209210.1"/>
    <property type="molecule type" value="Genomic_DNA"/>
</dbReference>
<evidence type="ECO:0000313" key="1">
    <source>
        <dbReference type="EMBL" id="CAH2209210.1"/>
    </source>
</evidence>
<name>A0A8S4QJK5_9NEOP</name>
<evidence type="ECO:0000313" key="2">
    <source>
        <dbReference type="Proteomes" id="UP000838756"/>
    </source>
</evidence>
<dbReference type="Proteomes" id="UP000838756">
    <property type="component" value="Unassembled WGS sequence"/>
</dbReference>
<proteinExistence type="predicted"/>
<reference evidence="1" key="1">
    <citation type="submission" date="2022-03" db="EMBL/GenBank/DDBJ databases">
        <authorList>
            <person name="Lindestad O."/>
        </authorList>
    </citation>
    <scope>NUCLEOTIDE SEQUENCE</scope>
</reference>